<accession>A0A8H4K437</accession>
<name>A0A8H4K437_9HYPO</name>
<dbReference type="OrthoDB" id="5426165at2759"/>
<evidence type="ECO:0000313" key="4">
    <source>
        <dbReference type="Proteomes" id="UP000605986"/>
    </source>
</evidence>
<evidence type="ECO:0000256" key="2">
    <source>
        <dbReference type="SAM" id="Phobius"/>
    </source>
</evidence>
<proteinExistence type="predicted"/>
<feature type="compositionally biased region" description="Basic and acidic residues" evidence="1">
    <location>
        <begin position="219"/>
        <end position="230"/>
    </location>
</feature>
<feature type="compositionally biased region" description="Polar residues" evidence="1">
    <location>
        <begin position="268"/>
        <end position="277"/>
    </location>
</feature>
<evidence type="ECO:0000256" key="1">
    <source>
        <dbReference type="SAM" id="MobiDB-lite"/>
    </source>
</evidence>
<protein>
    <submittedName>
        <fullName evidence="3">Uncharacterized protein</fullName>
    </submittedName>
</protein>
<gene>
    <name evidence="3" type="ORF">F53441_11164</name>
</gene>
<dbReference type="Proteomes" id="UP000605986">
    <property type="component" value="Unassembled WGS sequence"/>
</dbReference>
<keyword evidence="2" id="KW-0472">Membrane</keyword>
<dbReference type="AlphaFoldDB" id="A0A8H4K437"/>
<keyword evidence="4" id="KW-1185">Reference proteome</keyword>
<evidence type="ECO:0000313" key="3">
    <source>
        <dbReference type="EMBL" id="KAF4444352.1"/>
    </source>
</evidence>
<dbReference type="EMBL" id="JAADJG010000553">
    <property type="protein sequence ID" value="KAF4444352.1"/>
    <property type="molecule type" value="Genomic_DNA"/>
</dbReference>
<feature type="transmembrane region" description="Helical" evidence="2">
    <location>
        <begin position="14"/>
        <end position="35"/>
    </location>
</feature>
<keyword evidence="2" id="KW-0812">Transmembrane</keyword>
<dbReference type="PANTHER" id="PTHR40623">
    <property type="entry name" value="INTEGRAL MEMBRANE PROTEIN"/>
    <property type="match status" value="1"/>
</dbReference>
<keyword evidence="2" id="KW-1133">Transmembrane helix</keyword>
<comment type="caution">
    <text evidence="3">The sequence shown here is derived from an EMBL/GenBank/DDBJ whole genome shotgun (WGS) entry which is preliminary data.</text>
</comment>
<feature type="region of interest" description="Disordered" evidence="1">
    <location>
        <begin position="183"/>
        <end position="277"/>
    </location>
</feature>
<sequence length="277" mass="30704">MAVFFVDWELWQEMTFVLGCCIVLVFVIGLVKLWWTNRTIRRLEIIDEEKRSRLSHISHCGIENMRPPEIPFGIRALQSGVEVEGIWISRPNSPGPCQLTPVATQVGRRMRISRGKGRMINISSSECLPATLDSGGTPTDLALSQTSQQDDIISMEDAPTQQEYVDPGHPTTQAQVDLIYHQSSQENREHSGSWSSSSRNDTFITPKQTPQASISSHTEAPDKDKGHSESDAILNAEQTSATPHGRRTEQGRVAISSGPPRALRSENRQLISDSSSS</sequence>
<dbReference type="PANTHER" id="PTHR40623:SF2">
    <property type="entry name" value="INTEGRAL MEMBRANE PROTEIN"/>
    <property type="match status" value="1"/>
</dbReference>
<feature type="compositionally biased region" description="Polar residues" evidence="1">
    <location>
        <begin position="199"/>
        <end position="218"/>
    </location>
</feature>
<reference evidence="3" key="1">
    <citation type="submission" date="2020-01" db="EMBL/GenBank/DDBJ databases">
        <title>Identification and distribution of gene clusters putatively required for synthesis of sphingolipid metabolism inhibitors in phylogenetically diverse species of the filamentous fungus Fusarium.</title>
        <authorList>
            <person name="Kim H.-S."/>
            <person name="Busman M."/>
            <person name="Brown D.W."/>
            <person name="Divon H."/>
            <person name="Uhlig S."/>
            <person name="Proctor R.H."/>
        </authorList>
    </citation>
    <scope>NUCLEOTIDE SEQUENCE</scope>
    <source>
        <strain evidence="3">NRRL 53441</strain>
    </source>
</reference>
<organism evidence="3 4">
    <name type="scientific">Fusarium austroafricanum</name>
    <dbReference type="NCBI Taxonomy" id="2364996"/>
    <lineage>
        <taxon>Eukaryota</taxon>
        <taxon>Fungi</taxon>
        <taxon>Dikarya</taxon>
        <taxon>Ascomycota</taxon>
        <taxon>Pezizomycotina</taxon>
        <taxon>Sordariomycetes</taxon>
        <taxon>Hypocreomycetidae</taxon>
        <taxon>Hypocreales</taxon>
        <taxon>Nectriaceae</taxon>
        <taxon>Fusarium</taxon>
        <taxon>Fusarium concolor species complex</taxon>
    </lineage>
</organism>